<dbReference type="Proteomes" id="UP000198238">
    <property type="component" value="Chromosome"/>
</dbReference>
<reference evidence="1 2" key="1">
    <citation type="submission" date="2017-06" db="EMBL/GenBank/DDBJ databases">
        <title>Neisseria chenwenguii sp. nov., isolated from the intestinal contents of Tibetan Plateau Pika in Yushu, Qinghai Province, China.</title>
        <authorList>
            <person name="Zhang G."/>
        </authorList>
    </citation>
    <scope>NUCLEOTIDE SEQUENCE [LARGE SCALE GENOMIC DNA]</scope>
    <source>
        <strain evidence="1 2">10023</strain>
    </source>
</reference>
<keyword evidence="2" id="KW-1185">Reference proteome</keyword>
<dbReference type="KEGG" id="nei:BG910_01785"/>
<proteinExistence type="predicted"/>
<protein>
    <recommendedName>
        <fullName evidence="3">DUF1269 domain-containing protein</fullName>
    </recommendedName>
</protein>
<dbReference type="AlphaFoldDB" id="A0A220RZI0"/>
<organism evidence="1 2">
    <name type="scientific">Neisseria chenwenguii</name>
    <dbReference type="NCBI Taxonomy" id="1853278"/>
    <lineage>
        <taxon>Bacteria</taxon>
        <taxon>Pseudomonadati</taxon>
        <taxon>Pseudomonadota</taxon>
        <taxon>Betaproteobacteria</taxon>
        <taxon>Neisseriales</taxon>
        <taxon>Neisseriaceae</taxon>
        <taxon>Neisseria</taxon>
    </lineage>
</organism>
<accession>A0A220RZI0</accession>
<name>A0A220RZI0_9NEIS</name>
<evidence type="ECO:0008006" key="3">
    <source>
        <dbReference type="Google" id="ProtNLM"/>
    </source>
</evidence>
<gene>
    <name evidence="1" type="ORF">BG910_01785</name>
</gene>
<dbReference type="EMBL" id="CP022278">
    <property type="protein sequence ID" value="ASK26640.1"/>
    <property type="molecule type" value="Genomic_DNA"/>
</dbReference>
<sequence>MKRNIIATLFNNQPQAFQAFSELKAYKQTSDTVIVQALLLKKENGVITQIDNHDFDAEISNKALAGGLIGSAVGVLGGPFGMLLGGSLGALFGTQIGATETLGEVGLLYSTVEKMQDGDTVILVLALEKDESTLDAFFGQYDTVTARWDLQAVQDTVADKLKAEIDAQNIEQSAEKAKKAQERADKFNEFKADVQSKLDAFAKKFKS</sequence>
<evidence type="ECO:0000313" key="2">
    <source>
        <dbReference type="Proteomes" id="UP000198238"/>
    </source>
</evidence>
<dbReference type="RefSeq" id="WP_089035362.1">
    <property type="nucleotide sequence ID" value="NZ_CP022278.1"/>
</dbReference>
<evidence type="ECO:0000313" key="1">
    <source>
        <dbReference type="EMBL" id="ASK26640.1"/>
    </source>
</evidence>